<gene>
    <name evidence="2" type="ORF">SAMN04488056_102583</name>
</gene>
<feature type="region of interest" description="Disordered" evidence="1">
    <location>
        <begin position="1"/>
        <end position="27"/>
    </location>
</feature>
<dbReference type="AlphaFoldDB" id="A0A1I5DF33"/>
<sequence length="46" mass="5246">MRKIQRAKSKRPRYGDGLDKGKEKDRRVVSGSFLHGDGLKTVTLEM</sequence>
<name>A0A1I5DF33_9HYPH</name>
<proteinExistence type="predicted"/>
<reference evidence="2 3" key="1">
    <citation type="submission" date="2016-10" db="EMBL/GenBank/DDBJ databases">
        <authorList>
            <person name="de Groot N.N."/>
        </authorList>
    </citation>
    <scope>NUCLEOTIDE SEQUENCE [LARGE SCALE GENOMIC DNA]</scope>
    <source>
        <strain evidence="2 3">CGMCC 1.9157</strain>
    </source>
</reference>
<dbReference type="EMBL" id="FOVR01000002">
    <property type="protein sequence ID" value="SFN97869.1"/>
    <property type="molecule type" value="Genomic_DNA"/>
</dbReference>
<evidence type="ECO:0000313" key="2">
    <source>
        <dbReference type="EMBL" id="SFN97869.1"/>
    </source>
</evidence>
<evidence type="ECO:0000313" key="3">
    <source>
        <dbReference type="Proteomes" id="UP000199236"/>
    </source>
</evidence>
<evidence type="ECO:0000256" key="1">
    <source>
        <dbReference type="SAM" id="MobiDB-lite"/>
    </source>
</evidence>
<dbReference type="Proteomes" id="UP000199236">
    <property type="component" value="Unassembled WGS sequence"/>
</dbReference>
<feature type="compositionally biased region" description="Basic and acidic residues" evidence="1">
    <location>
        <begin position="13"/>
        <end position="27"/>
    </location>
</feature>
<keyword evidence="3" id="KW-1185">Reference proteome</keyword>
<protein>
    <submittedName>
        <fullName evidence="2">Uncharacterized protein</fullName>
    </submittedName>
</protein>
<accession>A0A1I5DF33</accession>
<feature type="compositionally biased region" description="Basic residues" evidence="1">
    <location>
        <begin position="1"/>
        <end position="12"/>
    </location>
</feature>
<organism evidence="2 3">
    <name type="scientific">Cohaesibacter marisflavi</name>
    <dbReference type="NCBI Taxonomy" id="655353"/>
    <lineage>
        <taxon>Bacteria</taxon>
        <taxon>Pseudomonadati</taxon>
        <taxon>Pseudomonadota</taxon>
        <taxon>Alphaproteobacteria</taxon>
        <taxon>Hyphomicrobiales</taxon>
        <taxon>Cohaesibacteraceae</taxon>
    </lineage>
</organism>